<accession>A0A6J5KUV3</accession>
<protein>
    <submittedName>
        <fullName evidence="5">Bacteriophage/Gene transfer agent portal protein</fullName>
    </submittedName>
</protein>
<keyword evidence="1" id="KW-0118">Viral capsid assembly</keyword>
<keyword evidence="3" id="KW-0231">Viral genome packaging</keyword>
<evidence type="ECO:0000256" key="3">
    <source>
        <dbReference type="ARBA" id="ARBA00023219"/>
    </source>
</evidence>
<organism evidence="5">
    <name type="scientific">uncultured Caudovirales phage</name>
    <dbReference type="NCBI Taxonomy" id="2100421"/>
    <lineage>
        <taxon>Viruses</taxon>
        <taxon>Duplodnaviria</taxon>
        <taxon>Heunggongvirae</taxon>
        <taxon>Uroviricota</taxon>
        <taxon>Caudoviricetes</taxon>
        <taxon>Peduoviridae</taxon>
        <taxon>Maltschvirus</taxon>
        <taxon>Maltschvirus maltsch</taxon>
    </lineage>
</organism>
<dbReference type="Pfam" id="PF04860">
    <property type="entry name" value="Phage_portal"/>
    <property type="match status" value="1"/>
</dbReference>
<keyword evidence="2" id="KW-1171">Viral genome ejection through host cell envelope</keyword>
<feature type="region of interest" description="Disordered" evidence="4">
    <location>
        <begin position="558"/>
        <end position="622"/>
    </location>
</feature>
<proteinExistence type="predicted"/>
<keyword evidence="1" id="KW-1188">Viral release from host cell</keyword>
<keyword evidence="2" id="KW-1162">Viral penetration into host cytoplasm</keyword>
<feature type="compositionally biased region" description="Low complexity" evidence="4">
    <location>
        <begin position="558"/>
        <end position="578"/>
    </location>
</feature>
<evidence type="ECO:0000256" key="2">
    <source>
        <dbReference type="ARBA" id="ARBA00023009"/>
    </source>
</evidence>
<sequence>MSIWDNLFGNTKNDIDELLSKGADPDAVPDIEVNTPRNTSDLGVEDVGRKAIITDPFFAQQSSQTLYRNKVTRLSNRTLKDVSLRDWLVSAIIQNRTDTLIRFSRPQLKKFDMGFRIVKRDEHEDYTDADKQEINNLQAFIYNCGRLEDTPADDKMLFGEFIKLVVRDALTFGHIGVEKIKTRKGSLHRFRPVPAENLYIINRNMSKEQVENNMEAVKNLTKPVSNNDPLNSQQVSEHPIDYYKYIQVAFDQRPLAVFGDEDLVFKLFSPQNFADSNGYAYSPLEMAILNITSHMNTETYNSNFFTHGQAAKGVLHLKGTVTQSQLTAFRRQFYNLINGAQNAWRTPIVAGLDDVQWVPMAGGSKEMEYLNYNMHLMRAICTQFQIDPLELGLDLLVTGGKAMNQQGGESKIEFSRERGLYPILMFLEDLINRDIMPAIDPAFSTKYRFQFEGYTDETPQTEVALLQAEMTVNKTMNDLLIAARKPKIKHAVGDMPMNQAFWAVVEKNMTKGEIREEFFKDKGASKKKELQYIPGDPMFLQWQTFLLQMKQQEQAQAAQAQQGQAEQQQGQAEQQQKQQEAEHAQKLAEAKHAREQEKHEAEMNMVRGQAAYNAQQHGKKEI</sequence>
<name>A0A6J5KUV3_9CAUD</name>
<dbReference type="InterPro" id="IPR006944">
    <property type="entry name" value="Phage/GTA_portal"/>
</dbReference>
<evidence type="ECO:0000313" key="5">
    <source>
        <dbReference type="EMBL" id="CAB4124935.1"/>
    </source>
</evidence>
<gene>
    <name evidence="5" type="ORF">UFOVP53_42</name>
</gene>
<evidence type="ECO:0000256" key="4">
    <source>
        <dbReference type="SAM" id="MobiDB-lite"/>
    </source>
</evidence>
<dbReference type="EMBL" id="LR796189">
    <property type="protein sequence ID" value="CAB4124935.1"/>
    <property type="molecule type" value="Genomic_DNA"/>
</dbReference>
<keyword evidence="2" id="KW-1160">Virus entry into host cell</keyword>
<reference evidence="5" key="1">
    <citation type="submission" date="2020-04" db="EMBL/GenBank/DDBJ databases">
        <authorList>
            <person name="Chiriac C."/>
            <person name="Salcher M."/>
            <person name="Ghai R."/>
            <person name="Kavagutti S V."/>
        </authorList>
    </citation>
    <scope>NUCLEOTIDE SEQUENCE</scope>
</reference>
<feature type="compositionally biased region" description="Basic and acidic residues" evidence="4">
    <location>
        <begin position="579"/>
        <end position="602"/>
    </location>
</feature>
<evidence type="ECO:0000256" key="1">
    <source>
        <dbReference type="ARBA" id="ARBA00022950"/>
    </source>
</evidence>